<proteinExistence type="predicted"/>
<dbReference type="Gene3D" id="2.60.40.10">
    <property type="entry name" value="Immunoglobulins"/>
    <property type="match status" value="2"/>
</dbReference>
<dbReference type="SUPFAM" id="SSF48726">
    <property type="entry name" value="Immunoglobulin"/>
    <property type="match status" value="2"/>
</dbReference>
<evidence type="ECO:0000256" key="3">
    <source>
        <dbReference type="ARBA" id="ARBA00023136"/>
    </source>
</evidence>
<dbReference type="InterPro" id="IPR003599">
    <property type="entry name" value="Ig_sub"/>
</dbReference>
<feature type="compositionally biased region" description="Low complexity" evidence="4">
    <location>
        <begin position="240"/>
        <end position="251"/>
    </location>
</feature>
<evidence type="ECO:0000313" key="7">
    <source>
        <dbReference type="Ensembl" id="ENSAMXP00000048780.1"/>
    </source>
</evidence>
<feature type="signal peptide" evidence="5">
    <location>
        <begin position="1"/>
        <end position="25"/>
    </location>
</feature>
<reference evidence="8" key="2">
    <citation type="journal article" date="2014" name="Nat. Commun.">
        <title>The cavefish genome reveals candidate genes for eye loss.</title>
        <authorList>
            <person name="McGaugh S.E."/>
            <person name="Gross J.B."/>
            <person name="Aken B."/>
            <person name="Blin M."/>
            <person name="Borowsky R."/>
            <person name="Chalopin D."/>
            <person name="Hinaux H."/>
            <person name="Jeffery W.R."/>
            <person name="Keene A."/>
            <person name="Ma L."/>
            <person name="Minx P."/>
            <person name="Murphy D."/>
            <person name="O'Quin K.E."/>
            <person name="Retaux S."/>
            <person name="Rohner N."/>
            <person name="Searle S.M."/>
            <person name="Stahl B.A."/>
            <person name="Tabin C."/>
            <person name="Volff J.N."/>
            <person name="Yoshizawa M."/>
            <person name="Warren W.C."/>
        </authorList>
    </citation>
    <scope>NUCLEOTIDE SEQUENCE [LARGE SCALE GENOMIC DNA]</scope>
    <source>
        <strain evidence="8">female</strain>
    </source>
</reference>
<keyword evidence="8" id="KW-1185">Reference proteome</keyword>
<dbReference type="STRING" id="7994.ENSAMXP00000048780"/>
<feature type="chain" id="PRO_5017355919" description="Immunoglobulin domain-containing protein" evidence="5">
    <location>
        <begin position="26"/>
        <end position="290"/>
    </location>
</feature>
<evidence type="ECO:0000256" key="5">
    <source>
        <dbReference type="SAM" id="SignalP"/>
    </source>
</evidence>
<dbReference type="SMART" id="SM00409">
    <property type="entry name" value="IG"/>
    <property type="match status" value="2"/>
</dbReference>
<reference evidence="7" key="3">
    <citation type="submission" date="2025-08" db="UniProtKB">
        <authorList>
            <consortium name="Ensembl"/>
        </authorList>
    </citation>
    <scope>IDENTIFICATION</scope>
</reference>
<comment type="subcellular location">
    <subcellularLocation>
        <location evidence="1">Membrane</location>
    </subcellularLocation>
</comment>
<protein>
    <recommendedName>
        <fullName evidence="6">Immunoglobulin domain-containing protein</fullName>
    </recommendedName>
</protein>
<organism evidence="7 8">
    <name type="scientific">Astyanax mexicanus</name>
    <name type="common">Blind cave fish</name>
    <name type="synonym">Astyanax fasciatus mexicanus</name>
    <dbReference type="NCBI Taxonomy" id="7994"/>
    <lineage>
        <taxon>Eukaryota</taxon>
        <taxon>Metazoa</taxon>
        <taxon>Chordata</taxon>
        <taxon>Craniata</taxon>
        <taxon>Vertebrata</taxon>
        <taxon>Euteleostomi</taxon>
        <taxon>Actinopterygii</taxon>
        <taxon>Neopterygii</taxon>
        <taxon>Teleostei</taxon>
        <taxon>Ostariophysi</taxon>
        <taxon>Characiformes</taxon>
        <taxon>Characoidei</taxon>
        <taxon>Acestrorhamphidae</taxon>
        <taxon>Acestrorhamphinae</taxon>
        <taxon>Astyanax</taxon>
    </lineage>
</organism>
<keyword evidence="2" id="KW-0812">Transmembrane</keyword>
<dbReference type="GO" id="GO:0004888">
    <property type="term" value="F:transmembrane signaling receptor activity"/>
    <property type="evidence" value="ECO:0007669"/>
    <property type="project" value="TreeGrafter"/>
</dbReference>
<evidence type="ECO:0000256" key="1">
    <source>
        <dbReference type="ARBA" id="ARBA00004370"/>
    </source>
</evidence>
<dbReference type="Ensembl" id="ENSAMXT00000036260.1">
    <property type="protein sequence ID" value="ENSAMXP00000048780.1"/>
    <property type="gene ID" value="ENSAMXG00000039322.1"/>
</dbReference>
<keyword evidence="5" id="KW-0732">Signal</keyword>
<keyword evidence="3" id="KW-0472">Membrane</keyword>
<dbReference type="Bgee" id="ENSAMXG00000039322">
    <property type="expression patterns" value="Expressed in mesonephros and 2 other cell types or tissues"/>
</dbReference>
<dbReference type="InterPro" id="IPR050671">
    <property type="entry name" value="CD300_family_receptors"/>
</dbReference>
<dbReference type="PANTHER" id="PTHR11860">
    <property type="entry name" value="POLYMERIC-IMMUNOGLOBULIN RECEPTOR"/>
    <property type="match status" value="1"/>
</dbReference>
<name>A0A3B1K3V2_ASTMX</name>
<evidence type="ECO:0000256" key="2">
    <source>
        <dbReference type="ARBA" id="ARBA00022692"/>
    </source>
</evidence>
<dbReference type="GO" id="GO:0005886">
    <property type="term" value="C:plasma membrane"/>
    <property type="evidence" value="ECO:0007669"/>
    <property type="project" value="TreeGrafter"/>
</dbReference>
<feature type="domain" description="Immunoglobulin" evidence="6">
    <location>
        <begin position="29"/>
        <end position="126"/>
    </location>
</feature>
<dbReference type="InterPro" id="IPR013106">
    <property type="entry name" value="Ig_V-set"/>
</dbReference>
<sequence length="290" mass="31920">MMRFYSLISSLILSVFLLFISGSGSLRTLKHLTVRRGGSLAVPCSYEEEYKSHCKYWCKGEHWISCDIVAYANSSSTGISVTDYPSQNMFIVNLKNLQDSDSGWYWCAVEIDGAADVRDYVYLTVSSDPAVWVENGRVIGQEGGGVSVQGFYSSEYKNGEKKWCKFKDRRCYPVGKTKTSQSSGVNIIDYSRGSFRVEMIGLQESDAGWYWFSAGLVGVTVHLTVTERPTTTTAAVTTVPTTQKTTTTAVTSASGKSEKPEAPTNPPDEETTTCGFGKPMESVEFCIAQN</sequence>
<reference evidence="8" key="1">
    <citation type="submission" date="2013-03" db="EMBL/GenBank/DDBJ databases">
        <authorList>
            <person name="Jeffery W."/>
            <person name="Warren W."/>
            <person name="Wilson R.K."/>
        </authorList>
    </citation>
    <scope>NUCLEOTIDE SEQUENCE</scope>
    <source>
        <strain evidence="8">female</strain>
    </source>
</reference>
<dbReference type="InterPro" id="IPR013783">
    <property type="entry name" value="Ig-like_fold"/>
</dbReference>
<evidence type="ECO:0000313" key="8">
    <source>
        <dbReference type="Proteomes" id="UP000018467"/>
    </source>
</evidence>
<reference evidence="7" key="4">
    <citation type="submission" date="2025-09" db="UniProtKB">
        <authorList>
            <consortium name="Ensembl"/>
        </authorList>
    </citation>
    <scope>IDENTIFICATION</scope>
</reference>
<evidence type="ECO:0000256" key="4">
    <source>
        <dbReference type="SAM" id="MobiDB-lite"/>
    </source>
</evidence>
<dbReference type="Pfam" id="PF07686">
    <property type="entry name" value="V-set"/>
    <property type="match status" value="1"/>
</dbReference>
<feature type="domain" description="Immunoglobulin" evidence="6">
    <location>
        <begin position="135"/>
        <end position="226"/>
    </location>
</feature>
<evidence type="ECO:0000259" key="6">
    <source>
        <dbReference type="SMART" id="SM00409"/>
    </source>
</evidence>
<dbReference type="AlphaFoldDB" id="A0A3B1K3V2"/>
<dbReference type="PANTHER" id="PTHR11860:SF87">
    <property type="entry name" value="CMRF35-LIKE MOLECULE 8"/>
    <property type="match status" value="1"/>
</dbReference>
<accession>A0A3B1K3V2</accession>
<dbReference type="Proteomes" id="UP000018467">
    <property type="component" value="Unassembled WGS sequence"/>
</dbReference>
<feature type="region of interest" description="Disordered" evidence="4">
    <location>
        <begin position="240"/>
        <end position="277"/>
    </location>
</feature>
<dbReference type="InParanoid" id="A0A3B1K3V2"/>
<dbReference type="InterPro" id="IPR036179">
    <property type="entry name" value="Ig-like_dom_sf"/>
</dbReference>
<dbReference type="GeneTree" id="ENSGT00950000182977"/>